<feature type="region of interest" description="Disordered" evidence="1">
    <location>
        <begin position="1"/>
        <end position="41"/>
    </location>
</feature>
<dbReference type="Proteomes" id="UP001174909">
    <property type="component" value="Unassembled WGS sequence"/>
</dbReference>
<feature type="compositionally biased region" description="Basic residues" evidence="1">
    <location>
        <begin position="31"/>
        <end position="41"/>
    </location>
</feature>
<evidence type="ECO:0000313" key="2">
    <source>
        <dbReference type="EMBL" id="CAI8046650.1"/>
    </source>
</evidence>
<proteinExistence type="predicted"/>
<sequence length="41" mass="4470">MESFTEAPRPGSGAGGQKRQASRAATIISRQPRRRFRGALL</sequence>
<evidence type="ECO:0000313" key="3">
    <source>
        <dbReference type="Proteomes" id="UP001174909"/>
    </source>
</evidence>
<gene>
    <name evidence="2" type="ORF">GBAR_LOCUS25800</name>
</gene>
<reference evidence="2" key="1">
    <citation type="submission" date="2023-03" db="EMBL/GenBank/DDBJ databases">
        <authorList>
            <person name="Steffen K."/>
            <person name="Cardenas P."/>
        </authorList>
    </citation>
    <scope>NUCLEOTIDE SEQUENCE</scope>
</reference>
<protein>
    <submittedName>
        <fullName evidence="2">Uncharacterized protein</fullName>
    </submittedName>
</protein>
<organism evidence="2 3">
    <name type="scientific">Geodia barretti</name>
    <name type="common">Barrett's horny sponge</name>
    <dbReference type="NCBI Taxonomy" id="519541"/>
    <lineage>
        <taxon>Eukaryota</taxon>
        <taxon>Metazoa</taxon>
        <taxon>Porifera</taxon>
        <taxon>Demospongiae</taxon>
        <taxon>Heteroscleromorpha</taxon>
        <taxon>Tetractinellida</taxon>
        <taxon>Astrophorina</taxon>
        <taxon>Geodiidae</taxon>
        <taxon>Geodia</taxon>
    </lineage>
</organism>
<dbReference type="AlphaFoldDB" id="A0AA35TE42"/>
<evidence type="ECO:0000256" key="1">
    <source>
        <dbReference type="SAM" id="MobiDB-lite"/>
    </source>
</evidence>
<keyword evidence="3" id="KW-1185">Reference proteome</keyword>
<comment type="caution">
    <text evidence="2">The sequence shown here is derived from an EMBL/GenBank/DDBJ whole genome shotgun (WGS) entry which is preliminary data.</text>
</comment>
<dbReference type="EMBL" id="CASHTH010003579">
    <property type="protein sequence ID" value="CAI8046650.1"/>
    <property type="molecule type" value="Genomic_DNA"/>
</dbReference>
<accession>A0AA35TE42</accession>
<name>A0AA35TE42_GEOBA</name>